<comment type="caution">
    <text evidence="1">The sequence shown here is derived from an EMBL/GenBank/DDBJ whole genome shotgun (WGS) entry which is preliminary data.</text>
</comment>
<evidence type="ECO:0000313" key="1">
    <source>
        <dbReference type="EMBL" id="MDR7098609.1"/>
    </source>
</evidence>
<keyword evidence="2" id="KW-1185">Reference proteome</keyword>
<dbReference type="Proteomes" id="UP001267878">
    <property type="component" value="Unassembled WGS sequence"/>
</dbReference>
<protein>
    <submittedName>
        <fullName evidence="1">Uncharacterized protein</fullName>
    </submittedName>
</protein>
<accession>A0ABU1VM99</accession>
<evidence type="ECO:0000313" key="2">
    <source>
        <dbReference type="Proteomes" id="UP001267878"/>
    </source>
</evidence>
<dbReference type="EMBL" id="JAVDVW010000001">
    <property type="protein sequence ID" value="MDR7098609.1"/>
    <property type="molecule type" value="Genomic_DNA"/>
</dbReference>
<gene>
    <name evidence="1" type="ORF">J2X04_000956</name>
</gene>
<reference evidence="1 2" key="1">
    <citation type="submission" date="2023-07" db="EMBL/GenBank/DDBJ databases">
        <title>Sorghum-associated microbial communities from plants grown in Nebraska, USA.</title>
        <authorList>
            <person name="Schachtman D."/>
        </authorList>
    </citation>
    <scope>NUCLEOTIDE SEQUENCE [LARGE SCALE GENOMIC DNA]</scope>
    <source>
        <strain evidence="1 2">BE187</strain>
    </source>
</reference>
<name>A0ABU1VM99_9GAMM</name>
<sequence length="105" mass="11438">MKRPTNPWMIIGWIILALIALPLVTCVAIFGGASIMAGADRTQPTQSNTQNVQTASRIASVEQLYSGYLAARDVGHQATADNYAELIRQHYPNSAQRTLIDGKQP</sequence>
<dbReference type="RefSeq" id="WP_310052629.1">
    <property type="nucleotide sequence ID" value="NZ_JAVDVW010000001.1"/>
</dbReference>
<proteinExistence type="predicted"/>
<organism evidence="1 2">
    <name type="scientific">Agrilutibacter niabensis</name>
    <dbReference type="NCBI Taxonomy" id="380628"/>
    <lineage>
        <taxon>Bacteria</taxon>
        <taxon>Pseudomonadati</taxon>
        <taxon>Pseudomonadota</taxon>
        <taxon>Gammaproteobacteria</taxon>
        <taxon>Lysobacterales</taxon>
        <taxon>Lysobacteraceae</taxon>
        <taxon>Agrilutibacter</taxon>
    </lineage>
</organism>